<evidence type="ECO:0000313" key="1">
    <source>
        <dbReference type="EMBL" id="UQC74432.1"/>
    </source>
</evidence>
<dbReference type="Proteomes" id="UP000830671">
    <property type="component" value="Chromosome 1"/>
</dbReference>
<dbReference type="KEGG" id="clup:CLUP02_01083"/>
<reference evidence="1" key="1">
    <citation type="journal article" date="2021" name="Mol. Plant Microbe Interact.">
        <title>Complete Genome Sequence of the Plant-Pathogenic Fungus Colletotrichum lupini.</title>
        <authorList>
            <person name="Baroncelli R."/>
            <person name="Pensec F."/>
            <person name="Da Lio D."/>
            <person name="Boufleur T."/>
            <person name="Vicente I."/>
            <person name="Sarrocco S."/>
            <person name="Picot A."/>
            <person name="Baraldi E."/>
            <person name="Sukno S."/>
            <person name="Thon M."/>
            <person name="Le Floch G."/>
        </authorList>
    </citation>
    <scope>NUCLEOTIDE SEQUENCE</scope>
    <source>
        <strain evidence="1">IMI 504893</strain>
    </source>
</reference>
<organism evidence="1 2">
    <name type="scientific">Colletotrichum lupini</name>
    <dbReference type="NCBI Taxonomy" id="145971"/>
    <lineage>
        <taxon>Eukaryota</taxon>
        <taxon>Fungi</taxon>
        <taxon>Dikarya</taxon>
        <taxon>Ascomycota</taxon>
        <taxon>Pezizomycotina</taxon>
        <taxon>Sordariomycetes</taxon>
        <taxon>Hypocreomycetidae</taxon>
        <taxon>Glomerellales</taxon>
        <taxon>Glomerellaceae</taxon>
        <taxon>Colletotrichum</taxon>
        <taxon>Colletotrichum acutatum species complex</taxon>
    </lineage>
</organism>
<sequence length="52" mass="6053">MPVPSDYEYNPCLALTHLRSRLIRSPWMKWRLLFGQLCLSDTDSSQPHPHGT</sequence>
<evidence type="ECO:0000313" key="2">
    <source>
        <dbReference type="Proteomes" id="UP000830671"/>
    </source>
</evidence>
<name>A0A9Q8SDA6_9PEZI</name>
<keyword evidence="2" id="KW-1185">Reference proteome</keyword>
<gene>
    <name evidence="1" type="ORF">CLUP02_01083</name>
</gene>
<dbReference type="AlphaFoldDB" id="A0A9Q8SDA6"/>
<dbReference type="RefSeq" id="XP_049136082.1">
    <property type="nucleotide sequence ID" value="XM_049280125.1"/>
</dbReference>
<proteinExistence type="predicted"/>
<dbReference type="GeneID" id="73335135"/>
<protein>
    <submittedName>
        <fullName evidence="1">Uncharacterized protein</fullName>
    </submittedName>
</protein>
<dbReference type="EMBL" id="CP019471">
    <property type="protein sequence ID" value="UQC74432.1"/>
    <property type="molecule type" value="Genomic_DNA"/>
</dbReference>
<accession>A0A9Q8SDA6</accession>